<sequence length="1067" mass="120904">MTSWLLEVQVCRLGAPLSTCLSNFDRADCDLAWCLLIWPGDSVRPCVVPRLPVNLKNPLNLVTKPKARLPMRWRNFLKSGAQVFILLASLEKKGGAETQSLPVVRDFSEVFPEDILGLPPVRETEFAIDLFPRTGPISIAPYRMALLELMELKKQLKDLLQKQFVRPSVSPWGASVLFVKKKDDSMRLCTDYRQLNKVTIKNKYPLPRTDDLMDQLRGVVVFSKIDLRSSYHQICVKSEDIPKTAFRMRYGHYEYLVMPFGVTNAPAVLKDSQLYAKLLKLDPTKVETVIEWNSPKSVTEIRSILGLEGYYRKFIEGFSNLALPLTMLTKKDKAFVWTAKCEENFQELKKRKSDFSSSPYASLFTLHSSLLPFSNFQERSKRWKCSLFSSFSHFLSNFKLQSLNMQPMDVDEIEVCEKPCLKCVSVVEKESRLGEEGPRLGEKAQDLDEPLEDSCLGEKGLVWARKATLGLQVLRLEMSLSFSSTSVSFSKSSFTRPIHVGNRINCVSKSFNVGGDSLCQRFRVLKLWILERFSFEPIMQFKSSTNQFKNSLGSELSNEIGSLVSDEKVISMESSSLLKTSSSSSFVDDSRGSSLSIIVIGATGELARSKIFPALFALYYSGFLPENVGIFGYSRKNMTDEDLRSIIASTLTCRVDHQQNCGDKIDAFLGRTYYINGGYDNISGISLLNARMEQIEGRSKANRIFYLSVPQEALLDVASCLASGAQTRKGWNRIIIEKPFGFDALSSHRLTQSLLLKFEEKQIYRIDHLLGRNLIENLTVLRFANLVFEPLWSRTYIDNIQVILSEDLAVHPGRYFSGYGIIRDIVHSHVLQTIALLAMEPPISLDGEDIRNEKVKVLRSIRELKPKDVILGQYKGSRGQKVDASLNGLAPTYFAAALYIDNARWDGVPFLVKTGLGLMKHQMEIRIQFRHVPGNVYHEKIGHNFDRATNELILRDVPDEAILVRVNNKVPGLGLKLDSSELNLLYKDKYNMEVPDSYEHLLLDVIDGDNHLFMRSDELAAAWNILTPILNEMDKDNISLELYELGGRGPVGAYYLWAKHGVRWVED</sequence>
<comment type="caution">
    <text evidence="9">The sequence shown here is derived from an EMBL/GenBank/DDBJ whole genome shotgun (WGS) entry which is preliminary data.</text>
</comment>
<keyword evidence="3 5" id="KW-0521">NADP</keyword>
<evidence type="ECO:0000259" key="7">
    <source>
        <dbReference type="Pfam" id="PF00479"/>
    </source>
</evidence>
<keyword evidence="5" id="KW-0560">Oxidoreductase</keyword>
<evidence type="ECO:0000256" key="4">
    <source>
        <dbReference type="ARBA" id="ARBA00023277"/>
    </source>
</evidence>
<evidence type="ECO:0000313" key="10">
    <source>
        <dbReference type="Proteomes" id="UP001497480"/>
    </source>
</evidence>
<dbReference type="InterPro" id="IPR022675">
    <property type="entry name" value="G6P_DH_C"/>
</dbReference>
<dbReference type="InterPro" id="IPR036291">
    <property type="entry name" value="NAD(P)-bd_dom_sf"/>
</dbReference>
<feature type="domain" description="Reverse transcriptase" evidence="6">
    <location>
        <begin position="179"/>
        <end position="268"/>
    </location>
</feature>
<dbReference type="Pfam" id="PF02781">
    <property type="entry name" value="G6PD_C"/>
    <property type="match status" value="1"/>
</dbReference>
<evidence type="ECO:0000259" key="6">
    <source>
        <dbReference type="Pfam" id="PF00078"/>
    </source>
</evidence>
<accession>A0AAV1WQ46</accession>
<evidence type="ECO:0000313" key="9">
    <source>
        <dbReference type="EMBL" id="CAL0311191.1"/>
    </source>
</evidence>
<reference evidence="9 10" key="1">
    <citation type="submission" date="2024-03" db="EMBL/GenBank/DDBJ databases">
        <authorList>
            <person name="Martinez-Hernandez J."/>
        </authorList>
    </citation>
    <scope>NUCLEOTIDE SEQUENCE [LARGE SCALE GENOMIC DNA]</scope>
</reference>
<dbReference type="Gene3D" id="3.10.10.10">
    <property type="entry name" value="HIV Type 1 Reverse Transcriptase, subunit A, domain 1"/>
    <property type="match status" value="1"/>
</dbReference>
<dbReference type="EC" id="1.1.1.49" evidence="5"/>
<dbReference type="FunFam" id="3.30.70.270:FF:000020">
    <property type="entry name" value="Transposon Tf2-6 polyprotein-like Protein"/>
    <property type="match status" value="1"/>
</dbReference>
<dbReference type="Gene3D" id="3.30.360.10">
    <property type="entry name" value="Dihydrodipicolinate Reductase, domain 2"/>
    <property type="match status" value="1"/>
</dbReference>
<gene>
    <name evidence="9" type="ORF">LLUT_LOCUS12251</name>
</gene>
<dbReference type="SUPFAM" id="SSF51735">
    <property type="entry name" value="NAD(P)-binding Rossmann-fold domains"/>
    <property type="match status" value="1"/>
</dbReference>
<dbReference type="FunFam" id="3.30.360.10:FF:000018">
    <property type="entry name" value="Glucose-6-phosphate 1-dehydrogenase"/>
    <property type="match status" value="1"/>
</dbReference>
<organism evidence="9 10">
    <name type="scientific">Lupinus luteus</name>
    <name type="common">European yellow lupine</name>
    <dbReference type="NCBI Taxonomy" id="3873"/>
    <lineage>
        <taxon>Eukaryota</taxon>
        <taxon>Viridiplantae</taxon>
        <taxon>Streptophyta</taxon>
        <taxon>Embryophyta</taxon>
        <taxon>Tracheophyta</taxon>
        <taxon>Spermatophyta</taxon>
        <taxon>Magnoliopsida</taxon>
        <taxon>eudicotyledons</taxon>
        <taxon>Gunneridae</taxon>
        <taxon>Pentapetalae</taxon>
        <taxon>rosids</taxon>
        <taxon>fabids</taxon>
        <taxon>Fabales</taxon>
        <taxon>Fabaceae</taxon>
        <taxon>Papilionoideae</taxon>
        <taxon>50 kb inversion clade</taxon>
        <taxon>genistoids sensu lato</taxon>
        <taxon>core genistoids</taxon>
        <taxon>Genisteae</taxon>
        <taxon>Lupinus</taxon>
    </lineage>
</organism>
<evidence type="ECO:0000256" key="5">
    <source>
        <dbReference type="RuleBase" id="RU362120"/>
    </source>
</evidence>
<dbReference type="GO" id="GO:0006098">
    <property type="term" value="P:pentose-phosphate shunt"/>
    <property type="evidence" value="ECO:0007669"/>
    <property type="project" value="UniProtKB-ARBA"/>
</dbReference>
<keyword evidence="10" id="KW-1185">Reference proteome</keyword>
<name>A0AAV1WQ46_LUPLU</name>
<dbReference type="SUPFAM" id="SSF56672">
    <property type="entry name" value="DNA/RNA polymerases"/>
    <property type="match status" value="1"/>
</dbReference>
<dbReference type="InterPro" id="IPR043502">
    <property type="entry name" value="DNA/RNA_pol_sf"/>
</dbReference>
<dbReference type="GO" id="GO:0050661">
    <property type="term" value="F:NADP binding"/>
    <property type="evidence" value="ECO:0007669"/>
    <property type="project" value="InterPro"/>
</dbReference>
<evidence type="ECO:0000259" key="8">
    <source>
        <dbReference type="Pfam" id="PF02781"/>
    </source>
</evidence>
<dbReference type="CDD" id="cd01647">
    <property type="entry name" value="RT_LTR"/>
    <property type="match status" value="1"/>
</dbReference>
<dbReference type="InterPro" id="IPR043128">
    <property type="entry name" value="Rev_trsase/Diguanyl_cyclase"/>
</dbReference>
<feature type="domain" description="Glucose-6-phosphate dehydrogenase C-terminal" evidence="8">
    <location>
        <begin position="780"/>
        <end position="1064"/>
    </location>
</feature>
<protein>
    <recommendedName>
        <fullName evidence="5">Glucose-6-phosphate 1-dehydrogenase</fullName>
        <ecNumber evidence="5">1.1.1.49</ecNumber>
    </recommendedName>
</protein>
<dbReference type="GO" id="GO:0004345">
    <property type="term" value="F:glucose-6-phosphate dehydrogenase activity"/>
    <property type="evidence" value="ECO:0007669"/>
    <property type="project" value="UniProtKB-EC"/>
</dbReference>
<dbReference type="PRINTS" id="PR00079">
    <property type="entry name" value="G6PDHDRGNASE"/>
</dbReference>
<dbReference type="Proteomes" id="UP001497480">
    <property type="component" value="Unassembled WGS sequence"/>
</dbReference>
<dbReference type="NCBIfam" id="TIGR00871">
    <property type="entry name" value="zwf"/>
    <property type="match status" value="1"/>
</dbReference>
<keyword evidence="2 5" id="KW-0313">Glucose metabolism</keyword>
<dbReference type="PANTHER" id="PTHR23429">
    <property type="entry name" value="GLUCOSE-6-PHOSPHATE 1-DEHYDROGENASE G6PD"/>
    <property type="match status" value="1"/>
</dbReference>
<comment type="pathway">
    <text evidence="5">Carbohydrate degradation; pentose phosphate pathway; D-ribulose 5-phosphate from D-glucose 6-phosphate (oxidative stage): step 1/3.</text>
</comment>
<dbReference type="InterPro" id="IPR001282">
    <property type="entry name" value="G6P_DH"/>
</dbReference>
<dbReference type="GO" id="GO:0006006">
    <property type="term" value="P:glucose metabolic process"/>
    <property type="evidence" value="ECO:0007669"/>
    <property type="project" value="UniProtKB-KW"/>
</dbReference>
<comment type="function">
    <text evidence="5">Catalyzes the rate-limiting step of the oxidative pentose-phosphate pathway, which represents a route for the dissimilation of carbohydrates besides glycolysis.</text>
</comment>
<dbReference type="InterPro" id="IPR022674">
    <property type="entry name" value="G6P_DH_NAD-bd"/>
</dbReference>
<dbReference type="HAMAP" id="MF_00966">
    <property type="entry name" value="G6PD"/>
    <property type="match status" value="1"/>
</dbReference>
<evidence type="ECO:0000256" key="2">
    <source>
        <dbReference type="ARBA" id="ARBA00022526"/>
    </source>
</evidence>
<dbReference type="InterPro" id="IPR000477">
    <property type="entry name" value="RT_dom"/>
</dbReference>
<feature type="domain" description="Glucose-6-phosphate dehydrogenase NAD-binding" evidence="7">
    <location>
        <begin position="598"/>
        <end position="777"/>
    </location>
</feature>
<keyword evidence="4 5" id="KW-0119">Carbohydrate metabolism</keyword>
<dbReference type="Gene3D" id="3.40.50.720">
    <property type="entry name" value="NAD(P)-binding Rossmann-like Domain"/>
    <property type="match status" value="1"/>
</dbReference>
<dbReference type="SUPFAM" id="SSF55347">
    <property type="entry name" value="Glyceraldehyde-3-phosphate dehydrogenase-like, C-terminal domain"/>
    <property type="match status" value="1"/>
</dbReference>
<evidence type="ECO:0000256" key="3">
    <source>
        <dbReference type="ARBA" id="ARBA00022857"/>
    </source>
</evidence>
<dbReference type="EMBL" id="CAXHTB010000008">
    <property type="protein sequence ID" value="CAL0311191.1"/>
    <property type="molecule type" value="Genomic_DNA"/>
</dbReference>
<proteinExistence type="inferred from homology"/>
<dbReference type="Gene3D" id="3.30.70.270">
    <property type="match status" value="1"/>
</dbReference>
<dbReference type="AlphaFoldDB" id="A0AAV1WQ46"/>
<dbReference type="Pfam" id="PF00479">
    <property type="entry name" value="G6PD_N"/>
    <property type="match status" value="1"/>
</dbReference>
<comment type="catalytic activity">
    <reaction evidence="5">
        <text>D-glucose 6-phosphate + NADP(+) = 6-phospho-D-glucono-1,5-lactone + NADPH + H(+)</text>
        <dbReference type="Rhea" id="RHEA:15841"/>
        <dbReference type="ChEBI" id="CHEBI:15378"/>
        <dbReference type="ChEBI" id="CHEBI:57783"/>
        <dbReference type="ChEBI" id="CHEBI:57955"/>
        <dbReference type="ChEBI" id="CHEBI:58349"/>
        <dbReference type="ChEBI" id="CHEBI:61548"/>
        <dbReference type="EC" id="1.1.1.49"/>
    </reaction>
</comment>
<dbReference type="PANTHER" id="PTHR23429:SF4">
    <property type="entry name" value="INACTIVE GLUCOSE-6-PHOSPHATE 1-DEHYDROGENASE 4, CHLOROPLASTIC"/>
    <property type="match status" value="1"/>
</dbReference>
<evidence type="ECO:0000256" key="1">
    <source>
        <dbReference type="ARBA" id="ARBA00009975"/>
    </source>
</evidence>
<dbReference type="Pfam" id="PF00078">
    <property type="entry name" value="RVT_1"/>
    <property type="match status" value="1"/>
</dbReference>
<comment type="similarity">
    <text evidence="1 5">Belongs to the glucose-6-phosphate dehydrogenase family.</text>
</comment>